<feature type="domain" description="DUF547" evidence="2">
    <location>
        <begin position="115"/>
        <end position="220"/>
    </location>
</feature>
<dbReference type="AlphaFoldDB" id="A0A5C6DSC6"/>
<accession>A0A5C6DSC6</accession>
<keyword evidence="1" id="KW-0472">Membrane</keyword>
<keyword evidence="4" id="KW-1185">Reference proteome</keyword>
<evidence type="ECO:0000313" key="4">
    <source>
        <dbReference type="Proteomes" id="UP000315471"/>
    </source>
</evidence>
<dbReference type="EMBL" id="SJPY01000005">
    <property type="protein sequence ID" value="TWU40233.1"/>
    <property type="molecule type" value="Genomic_DNA"/>
</dbReference>
<dbReference type="InterPro" id="IPR006869">
    <property type="entry name" value="DUF547"/>
</dbReference>
<evidence type="ECO:0000259" key="2">
    <source>
        <dbReference type="Pfam" id="PF04784"/>
    </source>
</evidence>
<sequence length="299" mass="33422">MEIANNQPAGRSIPNKRRTVILTCVSLLLVTAGTFAWLNLGAIERSLIGLFGPPQVDLREAYSANAAGPTMDHSSFDSLLKKHVDDDGWVDYEGLKGEELKLDRYLQSVAAAPFDEMGRDEKLALLINGYNASTLKLILDHMPIDSIQGISEADRWDAVRWNIGGNQWSLNQIEHEQIRPKFAEPRVHFALVCAAIGCPPLRNEAYDATRVNDQLQDQTEYVHEHQTWFAFAPDSGELQLTKLYSWYGGDFEQATGSVSAFAARYSPALKQAIESGVASSPSWLPYDWKLNSRKNKQPR</sequence>
<dbReference type="Pfam" id="PF04784">
    <property type="entry name" value="DUF547"/>
    <property type="match status" value="1"/>
</dbReference>
<proteinExistence type="predicted"/>
<name>A0A5C6DSC6_9BACT</name>
<evidence type="ECO:0000256" key="1">
    <source>
        <dbReference type="SAM" id="Phobius"/>
    </source>
</evidence>
<organism evidence="3 4">
    <name type="scientific">Novipirellula aureliae</name>
    <dbReference type="NCBI Taxonomy" id="2527966"/>
    <lineage>
        <taxon>Bacteria</taxon>
        <taxon>Pseudomonadati</taxon>
        <taxon>Planctomycetota</taxon>
        <taxon>Planctomycetia</taxon>
        <taxon>Pirellulales</taxon>
        <taxon>Pirellulaceae</taxon>
        <taxon>Novipirellula</taxon>
    </lineage>
</organism>
<dbReference type="Proteomes" id="UP000315471">
    <property type="component" value="Unassembled WGS sequence"/>
</dbReference>
<keyword evidence="1" id="KW-1133">Transmembrane helix</keyword>
<dbReference type="PANTHER" id="PTHR46361">
    <property type="entry name" value="ELECTRON CARRIER/ PROTEIN DISULFIDE OXIDOREDUCTASE"/>
    <property type="match status" value="1"/>
</dbReference>
<gene>
    <name evidence="3" type="ORF">Q31b_35780</name>
</gene>
<dbReference type="RefSeq" id="WP_231617637.1">
    <property type="nucleotide sequence ID" value="NZ_SJPY01000005.1"/>
</dbReference>
<comment type="caution">
    <text evidence="3">The sequence shown here is derived from an EMBL/GenBank/DDBJ whole genome shotgun (WGS) entry which is preliminary data.</text>
</comment>
<feature type="transmembrane region" description="Helical" evidence="1">
    <location>
        <begin position="20"/>
        <end position="38"/>
    </location>
</feature>
<evidence type="ECO:0000313" key="3">
    <source>
        <dbReference type="EMBL" id="TWU40233.1"/>
    </source>
</evidence>
<keyword evidence="1" id="KW-0812">Transmembrane</keyword>
<dbReference type="PANTHER" id="PTHR46361:SF3">
    <property type="entry name" value="ELECTRON CARRIER_ PROTEIN DISULFIDE OXIDOREDUCTASE"/>
    <property type="match status" value="1"/>
</dbReference>
<protein>
    <recommendedName>
        <fullName evidence="2">DUF547 domain-containing protein</fullName>
    </recommendedName>
</protein>
<reference evidence="3 4" key="1">
    <citation type="submission" date="2019-02" db="EMBL/GenBank/DDBJ databases">
        <title>Deep-cultivation of Planctomycetes and their phenomic and genomic characterization uncovers novel biology.</title>
        <authorList>
            <person name="Wiegand S."/>
            <person name="Jogler M."/>
            <person name="Boedeker C."/>
            <person name="Pinto D."/>
            <person name="Vollmers J."/>
            <person name="Rivas-Marin E."/>
            <person name="Kohn T."/>
            <person name="Peeters S.H."/>
            <person name="Heuer A."/>
            <person name="Rast P."/>
            <person name="Oberbeckmann S."/>
            <person name="Bunk B."/>
            <person name="Jeske O."/>
            <person name="Meyerdierks A."/>
            <person name="Storesund J.E."/>
            <person name="Kallscheuer N."/>
            <person name="Luecker S."/>
            <person name="Lage O.M."/>
            <person name="Pohl T."/>
            <person name="Merkel B.J."/>
            <person name="Hornburger P."/>
            <person name="Mueller R.-W."/>
            <person name="Bruemmer F."/>
            <person name="Labrenz M."/>
            <person name="Spormann A.M."/>
            <person name="Op Den Camp H."/>
            <person name="Overmann J."/>
            <person name="Amann R."/>
            <person name="Jetten M.S.M."/>
            <person name="Mascher T."/>
            <person name="Medema M.H."/>
            <person name="Devos D.P."/>
            <person name="Kaster A.-K."/>
            <person name="Ovreas L."/>
            <person name="Rohde M."/>
            <person name="Galperin M.Y."/>
            <person name="Jogler C."/>
        </authorList>
    </citation>
    <scope>NUCLEOTIDE SEQUENCE [LARGE SCALE GENOMIC DNA]</scope>
    <source>
        <strain evidence="3 4">Q31b</strain>
    </source>
</reference>